<keyword evidence="3" id="KW-1003">Cell membrane</keyword>
<keyword evidence="4" id="KW-0997">Cell inner membrane</keyword>
<evidence type="ECO:0000256" key="9">
    <source>
        <dbReference type="SAM" id="Phobius"/>
    </source>
</evidence>
<evidence type="ECO:0000256" key="8">
    <source>
        <dbReference type="ARBA" id="ARBA00038436"/>
    </source>
</evidence>
<comment type="subcellular location">
    <subcellularLocation>
        <location evidence="1">Cell inner membrane</location>
        <topology evidence="1">Multi-pass membrane protein</topology>
    </subcellularLocation>
</comment>
<keyword evidence="7 9" id="KW-0472">Membrane</keyword>
<sequence>MLLATINNKLMKVLNWVIVMSMVFLVVSISLQILNRYVMRIPMAWTEEYAKYFFVWLAMFGSAKAVREKSHIFVDILEVLIKGKISQACGFIADCVSMVFFVTLFYVSIPWTVKNFGVNTESIPELNMGMFYLCIPLSAAVMILFGLEVMIARVKGVIEKEKGE</sequence>
<evidence type="ECO:0000256" key="6">
    <source>
        <dbReference type="ARBA" id="ARBA00022989"/>
    </source>
</evidence>
<proteinExistence type="inferred from homology"/>
<evidence type="ECO:0000256" key="3">
    <source>
        <dbReference type="ARBA" id="ARBA00022475"/>
    </source>
</evidence>
<dbReference type="PANTHER" id="PTHR35011">
    <property type="entry name" value="2,3-DIKETO-L-GULONATE TRAP TRANSPORTER SMALL PERMEASE PROTEIN YIAM"/>
    <property type="match status" value="1"/>
</dbReference>
<evidence type="ECO:0000256" key="4">
    <source>
        <dbReference type="ARBA" id="ARBA00022519"/>
    </source>
</evidence>
<dbReference type="InterPro" id="IPR055348">
    <property type="entry name" value="DctQ"/>
</dbReference>
<feature type="transmembrane region" description="Helical" evidence="9">
    <location>
        <begin position="129"/>
        <end position="152"/>
    </location>
</feature>
<evidence type="ECO:0000256" key="1">
    <source>
        <dbReference type="ARBA" id="ARBA00004429"/>
    </source>
</evidence>
<reference evidence="11" key="1">
    <citation type="submission" date="2016-04" db="EMBL/GenBank/DDBJ databases">
        <authorList>
            <person name="Evans L.H."/>
            <person name="Alamgir A."/>
            <person name="Owens N."/>
            <person name="Weber N.D."/>
            <person name="Virtaneva K."/>
            <person name="Barbian K."/>
            <person name="Babar A."/>
            <person name="Rosenke K."/>
        </authorList>
    </citation>
    <scope>NUCLEOTIDE SEQUENCE</scope>
    <source>
        <strain evidence="11">86</strain>
    </source>
</reference>
<organism evidence="11">
    <name type="scientific">uncultured delta proteobacterium</name>
    <dbReference type="NCBI Taxonomy" id="34034"/>
    <lineage>
        <taxon>Bacteria</taxon>
        <taxon>Deltaproteobacteria</taxon>
        <taxon>environmental samples</taxon>
    </lineage>
</organism>
<dbReference type="GO" id="GO:0005886">
    <property type="term" value="C:plasma membrane"/>
    <property type="evidence" value="ECO:0007669"/>
    <property type="project" value="UniProtKB-SubCell"/>
</dbReference>
<keyword evidence="5 9" id="KW-0812">Transmembrane</keyword>
<dbReference type="PANTHER" id="PTHR35011:SF2">
    <property type="entry name" value="2,3-DIKETO-L-GULONATE TRAP TRANSPORTER SMALL PERMEASE PROTEIN YIAM"/>
    <property type="match status" value="1"/>
</dbReference>
<feature type="transmembrane region" description="Helical" evidence="9">
    <location>
        <begin position="12"/>
        <end position="34"/>
    </location>
</feature>
<gene>
    <name evidence="11" type="ORF">KL86DPRO_11649</name>
</gene>
<dbReference type="Pfam" id="PF04290">
    <property type="entry name" value="DctQ"/>
    <property type="match status" value="1"/>
</dbReference>
<comment type="similarity">
    <text evidence="8">Belongs to the TRAP transporter small permease family.</text>
</comment>
<name>A0A212JJU6_9DELT</name>
<feature type="transmembrane region" description="Helical" evidence="9">
    <location>
        <begin position="88"/>
        <end position="109"/>
    </location>
</feature>
<protein>
    <recommendedName>
        <fullName evidence="10">Tripartite ATP-independent periplasmic transporters DctQ component domain-containing protein</fullName>
    </recommendedName>
</protein>
<dbReference type="EMBL" id="FLUQ01000001">
    <property type="protein sequence ID" value="SBV99687.1"/>
    <property type="molecule type" value="Genomic_DNA"/>
</dbReference>
<keyword evidence="6 9" id="KW-1133">Transmembrane helix</keyword>
<dbReference type="GO" id="GO:0015740">
    <property type="term" value="P:C4-dicarboxylate transport"/>
    <property type="evidence" value="ECO:0007669"/>
    <property type="project" value="TreeGrafter"/>
</dbReference>
<dbReference type="InterPro" id="IPR007387">
    <property type="entry name" value="TRAP_DctQ"/>
</dbReference>
<dbReference type="GO" id="GO:0022857">
    <property type="term" value="F:transmembrane transporter activity"/>
    <property type="evidence" value="ECO:0007669"/>
    <property type="project" value="TreeGrafter"/>
</dbReference>
<evidence type="ECO:0000313" key="11">
    <source>
        <dbReference type="EMBL" id="SBV99687.1"/>
    </source>
</evidence>
<accession>A0A212JJU6</accession>
<dbReference type="AlphaFoldDB" id="A0A212JJU6"/>
<evidence type="ECO:0000256" key="5">
    <source>
        <dbReference type="ARBA" id="ARBA00022692"/>
    </source>
</evidence>
<keyword evidence="2" id="KW-0813">Transport</keyword>
<evidence type="ECO:0000256" key="2">
    <source>
        <dbReference type="ARBA" id="ARBA00022448"/>
    </source>
</evidence>
<evidence type="ECO:0000259" key="10">
    <source>
        <dbReference type="Pfam" id="PF04290"/>
    </source>
</evidence>
<feature type="domain" description="Tripartite ATP-independent periplasmic transporters DctQ component" evidence="10">
    <location>
        <begin position="25"/>
        <end position="154"/>
    </location>
</feature>
<evidence type="ECO:0000256" key="7">
    <source>
        <dbReference type="ARBA" id="ARBA00023136"/>
    </source>
</evidence>